<dbReference type="RefSeq" id="WP_091845632.1">
    <property type="nucleotide sequence ID" value="NZ_FOCM01000005.1"/>
</dbReference>
<evidence type="ECO:0000313" key="1">
    <source>
        <dbReference type="EMBL" id="SEN59740.1"/>
    </source>
</evidence>
<keyword evidence="2" id="KW-1185">Reference proteome</keyword>
<dbReference type="AlphaFoldDB" id="A0A1H8HTW8"/>
<accession>A0A1H8HTW8</accession>
<reference evidence="2" key="1">
    <citation type="submission" date="2016-10" db="EMBL/GenBank/DDBJ databases">
        <authorList>
            <person name="Varghese N."/>
            <person name="Submissions S."/>
        </authorList>
    </citation>
    <scope>NUCLEOTIDE SEQUENCE [LARGE SCALE GENOMIC DNA]</scope>
    <source>
        <strain evidence="2">DSM 26893</strain>
    </source>
</reference>
<organism evidence="1 2">
    <name type="scientific">Palleronia pelagia</name>
    <dbReference type="NCBI Taxonomy" id="387096"/>
    <lineage>
        <taxon>Bacteria</taxon>
        <taxon>Pseudomonadati</taxon>
        <taxon>Pseudomonadota</taxon>
        <taxon>Alphaproteobacteria</taxon>
        <taxon>Rhodobacterales</taxon>
        <taxon>Roseobacteraceae</taxon>
        <taxon>Palleronia</taxon>
    </lineage>
</organism>
<sequence>MPRNSEDVTLDADVWTEMTNADASVVSAHVIDPKGKEIRIMGRPDDTPPTGTDGRIIGTVDREIKIDLVEAFGPGTVRLFGLSASSDATVNVDHRDIA</sequence>
<protein>
    <submittedName>
        <fullName evidence="1">Uncharacterized protein</fullName>
    </submittedName>
</protein>
<proteinExistence type="predicted"/>
<evidence type="ECO:0000313" key="2">
    <source>
        <dbReference type="Proteomes" id="UP000199372"/>
    </source>
</evidence>
<dbReference type="Proteomes" id="UP000199372">
    <property type="component" value="Unassembled WGS sequence"/>
</dbReference>
<name>A0A1H8HTW8_9RHOB</name>
<dbReference type="EMBL" id="FOCM01000005">
    <property type="protein sequence ID" value="SEN59740.1"/>
    <property type="molecule type" value="Genomic_DNA"/>
</dbReference>
<gene>
    <name evidence="1" type="ORF">SAMN04488011_1056</name>
</gene>